<reference evidence="1" key="1">
    <citation type="submission" date="2020-05" db="EMBL/GenBank/DDBJ databases">
        <authorList>
            <person name="Chiriac C."/>
            <person name="Salcher M."/>
            <person name="Ghai R."/>
            <person name="Kavagutti S V."/>
        </authorList>
    </citation>
    <scope>NUCLEOTIDE SEQUENCE</scope>
</reference>
<organism evidence="1">
    <name type="scientific">uncultured Caudovirales phage</name>
    <dbReference type="NCBI Taxonomy" id="2100421"/>
    <lineage>
        <taxon>Viruses</taxon>
        <taxon>Duplodnaviria</taxon>
        <taxon>Heunggongvirae</taxon>
        <taxon>Uroviricota</taxon>
        <taxon>Caudoviricetes</taxon>
        <taxon>Peduoviridae</taxon>
        <taxon>Maltschvirus</taxon>
        <taxon>Maltschvirus maltsch</taxon>
    </lineage>
</organism>
<evidence type="ECO:0000313" key="1">
    <source>
        <dbReference type="EMBL" id="CAB5220423.1"/>
    </source>
</evidence>
<name>A0A6J7WZI3_9CAUD</name>
<proteinExistence type="predicted"/>
<dbReference type="EMBL" id="LR798285">
    <property type="protein sequence ID" value="CAB5220423.1"/>
    <property type="molecule type" value="Genomic_DNA"/>
</dbReference>
<accession>A0A6J7WZI3</accession>
<evidence type="ECO:0008006" key="2">
    <source>
        <dbReference type="Google" id="ProtNLM"/>
    </source>
</evidence>
<protein>
    <recommendedName>
        <fullName evidence="2">Minor tail protein</fullName>
    </recommendedName>
</protein>
<gene>
    <name evidence="1" type="ORF">UFOVP233_72</name>
</gene>
<sequence>MATVWPATLPAFVLEAGYQEGLEDQTVETQMDAGPAKIRRRFTTSTRRFQVTVQMTPEQAAIFETFYLTTLSGGSLPFDWVHPRTQVAKTFRFRRPPPTVQVAGSGAIVRYSMNLETVL</sequence>